<organism evidence="6 7">
    <name type="scientific">Wickerhamiella sorbophila</name>
    <dbReference type="NCBI Taxonomy" id="45607"/>
    <lineage>
        <taxon>Eukaryota</taxon>
        <taxon>Fungi</taxon>
        <taxon>Dikarya</taxon>
        <taxon>Ascomycota</taxon>
        <taxon>Saccharomycotina</taxon>
        <taxon>Dipodascomycetes</taxon>
        <taxon>Dipodascales</taxon>
        <taxon>Trichomonascaceae</taxon>
        <taxon>Wickerhamiella</taxon>
    </lineage>
</organism>
<keyword evidence="4 5" id="KW-0472">Membrane</keyword>
<dbReference type="GO" id="GO:0016020">
    <property type="term" value="C:membrane"/>
    <property type="evidence" value="ECO:0007669"/>
    <property type="project" value="UniProtKB-SubCell"/>
</dbReference>
<keyword evidence="2 5" id="KW-0812">Transmembrane</keyword>
<feature type="transmembrane region" description="Helical" evidence="5">
    <location>
        <begin position="51"/>
        <end position="75"/>
    </location>
</feature>
<comment type="subcellular location">
    <subcellularLocation>
        <location evidence="1">Membrane</location>
    </subcellularLocation>
</comment>
<proteinExistence type="predicted"/>
<keyword evidence="7" id="KW-1185">Reference proteome</keyword>
<protein>
    <submittedName>
        <fullName evidence="6">Uncharacterized protein</fullName>
    </submittedName>
</protein>
<evidence type="ECO:0000256" key="4">
    <source>
        <dbReference type="ARBA" id="ARBA00023136"/>
    </source>
</evidence>
<keyword evidence="3 5" id="KW-1133">Transmembrane helix</keyword>
<evidence type="ECO:0000256" key="3">
    <source>
        <dbReference type="ARBA" id="ARBA00022989"/>
    </source>
</evidence>
<evidence type="ECO:0000256" key="2">
    <source>
        <dbReference type="ARBA" id="ARBA00022692"/>
    </source>
</evidence>
<sequence length="85" mass="9057">MKPVVGPFAAWFCTILSAFAVVILSALALLFRSNHEAVMGSINDPEDGKAVSNTIFGAVIIYICFFLCCGSQAFLGQRNGAVQLN</sequence>
<dbReference type="InterPro" id="IPR056552">
    <property type="entry name" value="Ribonucl_Kappa"/>
</dbReference>
<dbReference type="Proteomes" id="UP000238350">
    <property type="component" value="Unassembled WGS sequence"/>
</dbReference>
<gene>
    <name evidence="6" type="ORF">B9G98_00356</name>
</gene>
<dbReference type="RefSeq" id="XP_024662682.1">
    <property type="nucleotide sequence ID" value="XM_024806914.1"/>
</dbReference>
<evidence type="ECO:0000313" key="7">
    <source>
        <dbReference type="Proteomes" id="UP000238350"/>
    </source>
</evidence>
<feature type="transmembrane region" description="Helical" evidence="5">
    <location>
        <begin position="9"/>
        <end position="31"/>
    </location>
</feature>
<dbReference type="OrthoDB" id="67317at2759"/>
<accession>A0A2T0FCL5</accession>
<name>A0A2T0FCL5_9ASCO</name>
<comment type="caution">
    <text evidence="6">The sequence shown here is derived from an EMBL/GenBank/DDBJ whole genome shotgun (WGS) entry which is preliminary data.</text>
</comment>
<reference evidence="6 7" key="1">
    <citation type="submission" date="2017-04" db="EMBL/GenBank/DDBJ databases">
        <title>Genome sequencing of [Candida] sorbophila.</title>
        <authorList>
            <person name="Ahn J.O."/>
        </authorList>
    </citation>
    <scope>NUCLEOTIDE SEQUENCE [LARGE SCALE GENOMIC DNA]</scope>
    <source>
        <strain evidence="6 7">DS02</strain>
    </source>
</reference>
<evidence type="ECO:0000313" key="6">
    <source>
        <dbReference type="EMBL" id="PRT52736.1"/>
    </source>
</evidence>
<dbReference type="STRING" id="45607.A0A2T0FCL5"/>
<evidence type="ECO:0000256" key="1">
    <source>
        <dbReference type="ARBA" id="ARBA00004370"/>
    </source>
</evidence>
<dbReference type="Pfam" id="PF23489">
    <property type="entry name" value="V-ATPase_su_f"/>
    <property type="match status" value="1"/>
</dbReference>
<evidence type="ECO:0000256" key="5">
    <source>
        <dbReference type="SAM" id="Phobius"/>
    </source>
</evidence>
<dbReference type="AlphaFoldDB" id="A0A2T0FCL5"/>
<dbReference type="EMBL" id="NDIQ01000001">
    <property type="protein sequence ID" value="PRT52736.1"/>
    <property type="molecule type" value="Genomic_DNA"/>
</dbReference>
<dbReference type="GeneID" id="36514105"/>